<comment type="caution">
    <text evidence="1">The sequence shown here is derived from an EMBL/GenBank/DDBJ whole genome shotgun (WGS) entry which is preliminary data.</text>
</comment>
<evidence type="ECO:0000313" key="1">
    <source>
        <dbReference type="EMBL" id="CAK9178652.1"/>
    </source>
</evidence>
<evidence type="ECO:0000313" key="2">
    <source>
        <dbReference type="Proteomes" id="UP001642360"/>
    </source>
</evidence>
<dbReference type="Proteomes" id="UP001642360">
    <property type="component" value="Unassembled WGS sequence"/>
</dbReference>
<sequence length="111" mass="12469">MSLANTGNGSSLLFSLSLFTSHTQTDRQRVIYTNPCRRQSARQNNHFKRLRFFAIATTTSNVIAATATTTTTTTTTTEFAAVTATANHKKIKSKRVSFLHQTYSPHVRRKF</sequence>
<gene>
    <name evidence="1" type="ORF">ILEXP_LOCUS48571</name>
</gene>
<protein>
    <submittedName>
        <fullName evidence="1">Uncharacterized protein</fullName>
    </submittedName>
</protein>
<name>A0ABC8UA75_9AQUA</name>
<dbReference type="EMBL" id="CAUOFW020007280">
    <property type="protein sequence ID" value="CAK9178652.1"/>
    <property type="molecule type" value="Genomic_DNA"/>
</dbReference>
<dbReference type="AlphaFoldDB" id="A0ABC8UA75"/>
<reference evidence="1 2" key="1">
    <citation type="submission" date="2024-02" db="EMBL/GenBank/DDBJ databases">
        <authorList>
            <person name="Vignale AGUSTIN F."/>
            <person name="Sosa J E."/>
            <person name="Modenutti C."/>
        </authorList>
    </citation>
    <scope>NUCLEOTIDE SEQUENCE [LARGE SCALE GENOMIC DNA]</scope>
</reference>
<keyword evidence="2" id="KW-1185">Reference proteome</keyword>
<proteinExistence type="predicted"/>
<organism evidence="1 2">
    <name type="scientific">Ilex paraguariensis</name>
    <name type="common">yerba mate</name>
    <dbReference type="NCBI Taxonomy" id="185542"/>
    <lineage>
        <taxon>Eukaryota</taxon>
        <taxon>Viridiplantae</taxon>
        <taxon>Streptophyta</taxon>
        <taxon>Embryophyta</taxon>
        <taxon>Tracheophyta</taxon>
        <taxon>Spermatophyta</taxon>
        <taxon>Magnoliopsida</taxon>
        <taxon>eudicotyledons</taxon>
        <taxon>Gunneridae</taxon>
        <taxon>Pentapetalae</taxon>
        <taxon>asterids</taxon>
        <taxon>campanulids</taxon>
        <taxon>Aquifoliales</taxon>
        <taxon>Aquifoliaceae</taxon>
        <taxon>Ilex</taxon>
    </lineage>
</organism>
<accession>A0ABC8UA75</accession>